<dbReference type="Gene3D" id="3.40.50.10330">
    <property type="entry name" value="Probable inorganic polyphosphate/atp-NAD kinase, domain 1"/>
    <property type="match status" value="1"/>
</dbReference>
<reference evidence="2 3" key="1">
    <citation type="submission" date="2019-12" db="EMBL/GenBank/DDBJ databases">
        <title>Genomic-based taxomic classification of the family Erythrobacteraceae.</title>
        <authorList>
            <person name="Xu L."/>
        </authorList>
    </citation>
    <scope>NUCLEOTIDE SEQUENCE [LARGE SCALE GENOMIC DNA]</scope>
    <source>
        <strain evidence="2 3">KCTC 42453</strain>
    </source>
</reference>
<evidence type="ECO:0000313" key="2">
    <source>
        <dbReference type="EMBL" id="MXP44638.1"/>
    </source>
</evidence>
<dbReference type="Pfam" id="PF00781">
    <property type="entry name" value="DAGK_cat"/>
    <property type="match status" value="1"/>
</dbReference>
<dbReference type="GO" id="GO:0016301">
    <property type="term" value="F:kinase activity"/>
    <property type="evidence" value="ECO:0007669"/>
    <property type="project" value="InterPro"/>
</dbReference>
<dbReference type="EMBL" id="WTYL01000002">
    <property type="protein sequence ID" value="MXP44638.1"/>
    <property type="molecule type" value="Genomic_DNA"/>
</dbReference>
<feature type="domain" description="DAGKc" evidence="1">
    <location>
        <begin position="26"/>
        <end position="135"/>
    </location>
</feature>
<dbReference type="Proteomes" id="UP000431922">
    <property type="component" value="Unassembled WGS sequence"/>
</dbReference>
<dbReference type="RefSeq" id="WP_160756210.1">
    <property type="nucleotide sequence ID" value="NZ_WTYL01000002.1"/>
</dbReference>
<organism evidence="2 3">
    <name type="scientific">Allopontixanthobacter sediminis</name>
    <dbReference type="NCBI Taxonomy" id="1689985"/>
    <lineage>
        <taxon>Bacteria</taxon>
        <taxon>Pseudomonadati</taxon>
        <taxon>Pseudomonadota</taxon>
        <taxon>Alphaproteobacteria</taxon>
        <taxon>Sphingomonadales</taxon>
        <taxon>Erythrobacteraceae</taxon>
        <taxon>Allopontixanthobacter</taxon>
    </lineage>
</organism>
<accession>A0A845B2S8</accession>
<dbReference type="OrthoDB" id="7209949at2"/>
<sequence>MTLAHPHFPLPQPEWDGEARPAPVVGVIYNRHSHHNLQRRHPAEAAAELPVQQGGNPANVIIAEPAGHGDLPGILADFKHRGIELLVMNGGDGTVRDVLTSGLPVWGDDWPALAVLPRGKTNALNVDLGAPADWALAGVVAAFEHGRRVHRRGIVMTPLPADGGEQAPAPMMGFILGAGAFKTGIKAGQDAHRLGAFNSLAVAVTAAWGVAQALLGSARNRWRRGTGMELLLGPGRKPMPHSGFGDPARRWILIASTLGRLPLGMKLFGPHQEGLRIAVMDTARRRLLAMLPAVVAGRSPDWVTRAGVHFAKADEFELTLDDGFILDGEIFPAGRYHVTEGPELRFVVP</sequence>
<dbReference type="InterPro" id="IPR016064">
    <property type="entry name" value="NAD/diacylglycerol_kinase_sf"/>
</dbReference>
<dbReference type="InterPro" id="IPR017438">
    <property type="entry name" value="ATP-NAD_kinase_N"/>
</dbReference>
<evidence type="ECO:0000259" key="1">
    <source>
        <dbReference type="Pfam" id="PF00781"/>
    </source>
</evidence>
<dbReference type="SUPFAM" id="SSF111331">
    <property type="entry name" value="NAD kinase/diacylglycerol kinase-like"/>
    <property type="match status" value="1"/>
</dbReference>
<comment type="caution">
    <text evidence="2">The sequence shown here is derived from an EMBL/GenBank/DDBJ whole genome shotgun (WGS) entry which is preliminary data.</text>
</comment>
<gene>
    <name evidence="2" type="ORF">GRI65_09240</name>
</gene>
<proteinExistence type="predicted"/>
<keyword evidence="3" id="KW-1185">Reference proteome</keyword>
<dbReference type="InterPro" id="IPR001206">
    <property type="entry name" value="Diacylglycerol_kinase_cat_dom"/>
</dbReference>
<evidence type="ECO:0000313" key="3">
    <source>
        <dbReference type="Proteomes" id="UP000431922"/>
    </source>
</evidence>
<dbReference type="AlphaFoldDB" id="A0A845B2S8"/>
<name>A0A845B2S8_9SPHN</name>
<protein>
    <recommendedName>
        <fullName evidence="1">DAGKc domain-containing protein</fullName>
    </recommendedName>
</protein>